<dbReference type="PANTHER" id="PTHR31672">
    <property type="entry name" value="BNACNNG10540D PROTEIN"/>
    <property type="match status" value="1"/>
</dbReference>
<dbReference type="PANTHER" id="PTHR31672:SF13">
    <property type="entry name" value="F-BOX PROTEIN CPR30-LIKE"/>
    <property type="match status" value="1"/>
</dbReference>
<reference evidence="2" key="1">
    <citation type="submission" date="2022-04" db="EMBL/GenBank/DDBJ databases">
        <title>Carnegiea gigantea Genome sequencing and assembly v2.</title>
        <authorList>
            <person name="Copetti D."/>
            <person name="Sanderson M.J."/>
            <person name="Burquez A."/>
            <person name="Wojciechowski M.F."/>
        </authorList>
    </citation>
    <scope>NUCLEOTIDE SEQUENCE</scope>
    <source>
        <strain evidence="2">SGP5-SGP5p</strain>
        <tissue evidence="2">Aerial part</tissue>
    </source>
</reference>
<proteinExistence type="predicted"/>
<protein>
    <recommendedName>
        <fullName evidence="1">F-box domain-containing protein</fullName>
    </recommendedName>
</protein>
<sequence>MTSELSSDHGCFIHIELITEILLRVPAKSRGRFKSVCKTWNSLISSHSFAKSHLELNNPASLLLVLRGKKSAFSLNLNVKDISNLADSSVDIEGDINPFASLSLDILGSSHGLICIRYSDKIIHIWNPIIKERRKLRLPEPEYHPWCLVRAYGFGFVSSMHDYKMVLLTCGYLEPYMSKIQVHIFSLRDNQWKELDSFTSAFDASLLLSTPAECYSVEMWMLKEEQKGDWKILLRIGLESQFLGKTPYLLGFTLNDNIVIQITNDKEWQVWLLDPNRDPPTYKIVMRKCHISKNVCLSKSNSSTKKTPENLEGAETIRINLTQLPVRSWDILGSSHGHILLKDSKNSKEIFRILNPITKECRIIPFPEANHQKYILRAYGCASIPSIHDCKTVLLTYHYSGPYKSKDRAYIFSWRYDQWRDSDTSSATLHASLAYRPYFLTTGLHVVLLNDFFYWVFPVGSESIGEFFILKFDAVKGTFSTVSNLKQNEDAYPRSKHYLRMLSTGVYKHNNLCVCQLFHTPAIAVCVEMWMLEEEEEHGHWKILFRIGLESQFPGKTPNLLGFTMNGNIFIKIRDDKERQVWLVDPNQDPPTYTIVMRKNAVSVTDFVASLISPYYMY</sequence>
<dbReference type="Pfam" id="PF00646">
    <property type="entry name" value="F-box"/>
    <property type="match status" value="1"/>
</dbReference>
<evidence type="ECO:0000313" key="3">
    <source>
        <dbReference type="Proteomes" id="UP001153076"/>
    </source>
</evidence>
<dbReference type="Proteomes" id="UP001153076">
    <property type="component" value="Unassembled WGS sequence"/>
</dbReference>
<dbReference type="Gene3D" id="1.20.1280.50">
    <property type="match status" value="1"/>
</dbReference>
<name>A0A9Q1QAP8_9CARY</name>
<evidence type="ECO:0000313" key="2">
    <source>
        <dbReference type="EMBL" id="KAJ8435177.1"/>
    </source>
</evidence>
<dbReference type="SUPFAM" id="SSF81383">
    <property type="entry name" value="F-box domain"/>
    <property type="match status" value="1"/>
</dbReference>
<dbReference type="InterPro" id="IPR001810">
    <property type="entry name" value="F-box_dom"/>
</dbReference>
<evidence type="ECO:0000259" key="1">
    <source>
        <dbReference type="SMART" id="SM00256"/>
    </source>
</evidence>
<dbReference type="InterPro" id="IPR017451">
    <property type="entry name" value="F-box-assoc_interact_dom"/>
</dbReference>
<dbReference type="OrthoDB" id="591557at2759"/>
<gene>
    <name evidence="2" type="ORF">Cgig2_028363</name>
</gene>
<dbReference type="CDD" id="cd22157">
    <property type="entry name" value="F-box_AtFBW1-like"/>
    <property type="match status" value="1"/>
</dbReference>
<dbReference type="Pfam" id="PF07734">
    <property type="entry name" value="FBA_1"/>
    <property type="match status" value="2"/>
</dbReference>
<dbReference type="InterPro" id="IPR006527">
    <property type="entry name" value="F-box-assoc_dom_typ1"/>
</dbReference>
<dbReference type="AlphaFoldDB" id="A0A9Q1QAP8"/>
<feature type="domain" description="F-box" evidence="1">
    <location>
        <begin position="13"/>
        <end position="53"/>
    </location>
</feature>
<comment type="caution">
    <text evidence="2">The sequence shown here is derived from an EMBL/GenBank/DDBJ whole genome shotgun (WGS) entry which is preliminary data.</text>
</comment>
<dbReference type="SMART" id="SM00256">
    <property type="entry name" value="FBOX"/>
    <property type="match status" value="1"/>
</dbReference>
<keyword evidence="3" id="KW-1185">Reference proteome</keyword>
<dbReference type="InterPro" id="IPR050796">
    <property type="entry name" value="SCF_F-box_component"/>
</dbReference>
<organism evidence="2 3">
    <name type="scientific">Carnegiea gigantea</name>
    <dbReference type="NCBI Taxonomy" id="171969"/>
    <lineage>
        <taxon>Eukaryota</taxon>
        <taxon>Viridiplantae</taxon>
        <taxon>Streptophyta</taxon>
        <taxon>Embryophyta</taxon>
        <taxon>Tracheophyta</taxon>
        <taxon>Spermatophyta</taxon>
        <taxon>Magnoliopsida</taxon>
        <taxon>eudicotyledons</taxon>
        <taxon>Gunneridae</taxon>
        <taxon>Pentapetalae</taxon>
        <taxon>Caryophyllales</taxon>
        <taxon>Cactineae</taxon>
        <taxon>Cactaceae</taxon>
        <taxon>Cactoideae</taxon>
        <taxon>Echinocereeae</taxon>
        <taxon>Carnegiea</taxon>
    </lineage>
</organism>
<dbReference type="NCBIfam" id="TIGR01640">
    <property type="entry name" value="F_box_assoc_1"/>
    <property type="match status" value="2"/>
</dbReference>
<dbReference type="InterPro" id="IPR036047">
    <property type="entry name" value="F-box-like_dom_sf"/>
</dbReference>
<accession>A0A9Q1QAP8</accession>
<dbReference type="EMBL" id="JAKOGI010000428">
    <property type="protein sequence ID" value="KAJ8435177.1"/>
    <property type="molecule type" value="Genomic_DNA"/>
</dbReference>